<organism evidence="1">
    <name type="scientific">termite gut metagenome</name>
    <dbReference type="NCBI Taxonomy" id="433724"/>
    <lineage>
        <taxon>unclassified sequences</taxon>
        <taxon>metagenomes</taxon>
        <taxon>organismal metagenomes</taxon>
    </lineage>
</organism>
<reference evidence="1" key="1">
    <citation type="submission" date="2019-03" db="EMBL/GenBank/DDBJ databases">
        <title>Single cell metagenomics reveals metabolic interactions within the superorganism composed of flagellate Streblomastix strix and complex community of Bacteroidetes bacteria on its surface.</title>
        <authorList>
            <person name="Treitli S.C."/>
            <person name="Kolisko M."/>
            <person name="Husnik F."/>
            <person name="Keeling P."/>
            <person name="Hampl V."/>
        </authorList>
    </citation>
    <scope>NUCLEOTIDE SEQUENCE</scope>
    <source>
        <strain evidence="1">STM</strain>
    </source>
</reference>
<sequence length="155" mass="18318">MNCGCCRNRCPGYYGSINFVCEDLNFGDNSFDYFTYNDEYIRLCFSKEDKRYGEVRGVYYRPDKNCKWCDEFGMSEEWIRKIDLNTALFCLKDKPGFYYRAKKYKSFKLILLDCHYPGVQAEVNVSDLLISERTLTNVPFSFNQQCFPCCPIGRK</sequence>
<gene>
    <name evidence="1" type="ORF">EZS27_010884</name>
</gene>
<name>A0A5J4S564_9ZZZZ</name>
<dbReference type="EMBL" id="SNRY01000399">
    <property type="protein sequence ID" value="KAA6341297.1"/>
    <property type="molecule type" value="Genomic_DNA"/>
</dbReference>
<protein>
    <submittedName>
        <fullName evidence="1">Uncharacterized protein</fullName>
    </submittedName>
</protein>
<evidence type="ECO:0000313" key="1">
    <source>
        <dbReference type="EMBL" id="KAA6341297.1"/>
    </source>
</evidence>
<dbReference type="AlphaFoldDB" id="A0A5J4S564"/>
<accession>A0A5J4S564</accession>
<proteinExistence type="predicted"/>
<comment type="caution">
    <text evidence="1">The sequence shown here is derived from an EMBL/GenBank/DDBJ whole genome shotgun (WGS) entry which is preliminary data.</text>
</comment>